<sequence length="473" mass="55349">MDFKLENFRHLLKQELSSSNTLEDQVQNIIQYLDKTKPQKMDDSLNEKLIVLQSQYNSELTELQTLQQQLQQNQNNIQICQSPQMTLLLHKKQKLEKVKQLLKAKQQITQNFTEMSRIFQQNSVTEEQFAEIASDFVKINELMEVQAIKLQIQHIYDSFLSFIFKQHLQTASIPSNILSYFTDSTIQFYFECNALTLQNYELVLSKARQFQQSELVKQVTQQQVIKFLQQVVPNYEQLISLNAYFKQFTTFQIQNQLKSVTICSLAQKFKCDPQMSPSQFIRFIQNNPFTLKEESQILAAMLLLIFEQSQLIAPAAYTQIKQQITNAAQLQELITVKSARQPIISYLQLELKQPKLFQFTSINELFDLFELQNETQNKIVTEFQLLFEAVIYAFMFQKVKALINGVNKKELRGTEHTSQLQELMQHLDQIDLLFGDYKNYQGKDWPAVFREKVIAVWAKTVGAEHCDLQALKK</sequence>
<proteinExistence type="predicted"/>
<comment type="caution">
    <text evidence="2">The sequence shown here is derived from an EMBL/GenBank/DDBJ whole genome shotgun (WGS) entry which is preliminary data.</text>
</comment>
<dbReference type="EMBL" id="CAXDID020000010">
    <property type="protein sequence ID" value="CAL5979058.1"/>
    <property type="molecule type" value="Genomic_DNA"/>
</dbReference>
<evidence type="ECO:0000256" key="1">
    <source>
        <dbReference type="SAM" id="Coils"/>
    </source>
</evidence>
<dbReference type="EMBL" id="CATOUU010000865">
    <property type="protein sequence ID" value="CAI9955375.1"/>
    <property type="molecule type" value="Genomic_DNA"/>
</dbReference>
<gene>
    <name evidence="2" type="ORF">HINF_LOCUS43020</name>
    <name evidence="3" type="ORF">HINF_LOCUS5205</name>
</gene>
<evidence type="ECO:0000313" key="2">
    <source>
        <dbReference type="EMBL" id="CAI9955375.1"/>
    </source>
</evidence>
<protein>
    <submittedName>
        <fullName evidence="2">Uncharacterized protein</fullName>
    </submittedName>
</protein>
<keyword evidence="4" id="KW-1185">Reference proteome</keyword>
<dbReference type="Proteomes" id="UP001642409">
    <property type="component" value="Unassembled WGS sequence"/>
</dbReference>
<evidence type="ECO:0000313" key="3">
    <source>
        <dbReference type="EMBL" id="CAL5979058.1"/>
    </source>
</evidence>
<feature type="coiled-coil region" evidence="1">
    <location>
        <begin position="49"/>
        <end position="111"/>
    </location>
</feature>
<reference evidence="3 4" key="2">
    <citation type="submission" date="2024-07" db="EMBL/GenBank/DDBJ databases">
        <authorList>
            <person name="Akdeniz Z."/>
        </authorList>
    </citation>
    <scope>NUCLEOTIDE SEQUENCE [LARGE SCALE GENOMIC DNA]</scope>
</reference>
<organism evidence="2">
    <name type="scientific">Hexamita inflata</name>
    <dbReference type="NCBI Taxonomy" id="28002"/>
    <lineage>
        <taxon>Eukaryota</taxon>
        <taxon>Metamonada</taxon>
        <taxon>Diplomonadida</taxon>
        <taxon>Hexamitidae</taxon>
        <taxon>Hexamitinae</taxon>
        <taxon>Hexamita</taxon>
    </lineage>
</organism>
<accession>A0AA86UEU3</accession>
<evidence type="ECO:0000313" key="4">
    <source>
        <dbReference type="Proteomes" id="UP001642409"/>
    </source>
</evidence>
<name>A0AA86UEU3_9EUKA</name>
<keyword evidence="1" id="KW-0175">Coiled coil</keyword>
<reference evidence="2" key="1">
    <citation type="submission" date="2023-06" db="EMBL/GenBank/DDBJ databases">
        <authorList>
            <person name="Kurt Z."/>
        </authorList>
    </citation>
    <scope>NUCLEOTIDE SEQUENCE</scope>
</reference>
<dbReference type="AlphaFoldDB" id="A0AA86UEU3"/>